<dbReference type="Pfam" id="PF18863">
    <property type="entry name" value="AbiJ_NTD4"/>
    <property type="match status" value="1"/>
</dbReference>
<accession>A0A9D2GPQ3</accession>
<comment type="caution">
    <text evidence="2">The sequence shown here is derived from an EMBL/GenBank/DDBJ whole genome shotgun (WGS) entry which is preliminary data.</text>
</comment>
<dbReference type="Proteomes" id="UP000824115">
    <property type="component" value="Unassembled WGS sequence"/>
</dbReference>
<name>A0A9D2GPQ3_9BACT</name>
<evidence type="ECO:0000313" key="2">
    <source>
        <dbReference type="EMBL" id="HIZ85043.1"/>
    </source>
</evidence>
<dbReference type="AlphaFoldDB" id="A0A9D2GPQ3"/>
<reference evidence="2" key="1">
    <citation type="journal article" date="2021" name="PeerJ">
        <title>Extensive microbial diversity within the chicken gut microbiome revealed by metagenomics and culture.</title>
        <authorList>
            <person name="Gilroy R."/>
            <person name="Ravi A."/>
            <person name="Getino M."/>
            <person name="Pursley I."/>
            <person name="Horton D.L."/>
            <person name="Alikhan N.F."/>
            <person name="Baker D."/>
            <person name="Gharbi K."/>
            <person name="Hall N."/>
            <person name="Watson M."/>
            <person name="Adriaenssens E.M."/>
            <person name="Foster-Nyarko E."/>
            <person name="Jarju S."/>
            <person name="Secka A."/>
            <person name="Antonio M."/>
            <person name="Oren A."/>
            <person name="Chaudhuri R.R."/>
            <person name="La Ragione R."/>
            <person name="Hildebrand F."/>
            <person name="Pallen M.J."/>
        </authorList>
    </citation>
    <scope>NUCLEOTIDE SEQUENCE</scope>
    <source>
        <strain evidence="2">Gambia16-554</strain>
    </source>
</reference>
<evidence type="ECO:0000259" key="1">
    <source>
        <dbReference type="Pfam" id="PF18863"/>
    </source>
</evidence>
<sequence>MELFSVRYGYTHPSDVIIREDLPIEVQNAICSSYDILPELFHNTSIFAYLHGNFYKELELHIWVYFFNFRQGDFYTRYEDRIVAISYLEDDKVPWYNKLDLIEFTIDYLRSLDSKHDPLSRQVSTAFVTRLNSEFKRLNFAYRIVDDRIVEITSDEEIKSIDTALAGSDTKVKEHLSKALDHYAKRPKGDYRNSIKESISAVEAYCRERTGKNTLGDAIKALKKSGITLHPLLETSLTKLYAYTNQPDTGIRHSLMDDSEGYTPGADEALFMLVTCSAFINYLRKK</sequence>
<gene>
    <name evidence="2" type="ORF">IAC04_00935</name>
</gene>
<reference evidence="2" key="2">
    <citation type="submission" date="2021-04" db="EMBL/GenBank/DDBJ databases">
        <authorList>
            <person name="Gilroy R."/>
        </authorList>
    </citation>
    <scope>NUCLEOTIDE SEQUENCE</scope>
    <source>
        <strain evidence="2">Gambia16-554</strain>
    </source>
</reference>
<feature type="domain" description="HEPN AbiJ-N-terminal" evidence="1">
    <location>
        <begin position="2"/>
        <end position="166"/>
    </location>
</feature>
<evidence type="ECO:0000313" key="3">
    <source>
        <dbReference type="Proteomes" id="UP000824115"/>
    </source>
</evidence>
<proteinExistence type="predicted"/>
<dbReference type="EMBL" id="DXAW01000025">
    <property type="protein sequence ID" value="HIZ85043.1"/>
    <property type="molecule type" value="Genomic_DNA"/>
</dbReference>
<dbReference type="InterPro" id="IPR049503">
    <property type="entry name" value="AbiJ_NTD4"/>
</dbReference>
<organism evidence="2 3">
    <name type="scientific">Candidatus Coprenecus stercoravium</name>
    <dbReference type="NCBI Taxonomy" id="2840735"/>
    <lineage>
        <taxon>Bacteria</taxon>
        <taxon>Pseudomonadati</taxon>
        <taxon>Bacteroidota</taxon>
        <taxon>Bacteroidia</taxon>
        <taxon>Bacteroidales</taxon>
        <taxon>Rikenellaceae</taxon>
        <taxon>Rikenellaceae incertae sedis</taxon>
        <taxon>Candidatus Coprenecus</taxon>
    </lineage>
</organism>
<protein>
    <recommendedName>
        <fullName evidence="1">HEPN AbiJ-N-terminal domain-containing protein</fullName>
    </recommendedName>
</protein>